<dbReference type="PaxDb" id="3635-A0A1U8KI75"/>
<dbReference type="GeneID" id="107917407"/>
<proteinExistence type="predicted"/>
<dbReference type="InterPro" id="IPR043128">
    <property type="entry name" value="Rev_trsase/Diguanyl_cyclase"/>
</dbReference>
<evidence type="ECO:0000313" key="2">
    <source>
        <dbReference type="RefSeq" id="XP_016702251.1"/>
    </source>
</evidence>
<dbReference type="SUPFAM" id="SSF56672">
    <property type="entry name" value="DNA/RNA polymerases"/>
    <property type="match status" value="1"/>
</dbReference>
<reference evidence="1" key="1">
    <citation type="journal article" date="2020" name="Nat. Genet.">
        <title>Genomic diversifications of five Gossypium allopolyploid species and their impact on cotton improvement.</title>
        <authorList>
            <person name="Chen Z.J."/>
            <person name="Sreedasyam A."/>
            <person name="Ando A."/>
            <person name="Song Q."/>
            <person name="De Santiago L.M."/>
            <person name="Hulse-Kemp A.M."/>
            <person name="Ding M."/>
            <person name="Ye W."/>
            <person name="Kirkbride R.C."/>
            <person name="Jenkins J."/>
            <person name="Plott C."/>
            <person name="Lovell J."/>
            <person name="Lin Y.M."/>
            <person name="Vaughn R."/>
            <person name="Liu B."/>
            <person name="Simpson S."/>
            <person name="Scheffler B.E."/>
            <person name="Wen L."/>
            <person name="Saski C.A."/>
            <person name="Grover C.E."/>
            <person name="Hu G."/>
            <person name="Conover J.L."/>
            <person name="Carlson J.W."/>
            <person name="Shu S."/>
            <person name="Boston L.B."/>
            <person name="Williams M."/>
            <person name="Peterson D.G."/>
            <person name="McGee K."/>
            <person name="Jones D.C."/>
            <person name="Wendel J.F."/>
            <person name="Stelly D.M."/>
            <person name="Grimwood J."/>
            <person name="Schmutz J."/>
        </authorList>
    </citation>
    <scope>NUCLEOTIDE SEQUENCE [LARGE SCALE GENOMIC DNA]</scope>
    <source>
        <strain evidence="1">cv. TM-1</strain>
    </source>
</reference>
<reference evidence="2" key="2">
    <citation type="submission" date="2025-08" db="UniProtKB">
        <authorList>
            <consortium name="RefSeq"/>
        </authorList>
    </citation>
    <scope>IDENTIFICATION</scope>
</reference>
<dbReference type="AlphaFoldDB" id="A0A1U8KI75"/>
<organism evidence="1 2">
    <name type="scientific">Gossypium hirsutum</name>
    <name type="common">Upland cotton</name>
    <name type="synonym">Gossypium mexicanum</name>
    <dbReference type="NCBI Taxonomy" id="3635"/>
    <lineage>
        <taxon>Eukaryota</taxon>
        <taxon>Viridiplantae</taxon>
        <taxon>Streptophyta</taxon>
        <taxon>Embryophyta</taxon>
        <taxon>Tracheophyta</taxon>
        <taxon>Spermatophyta</taxon>
        <taxon>Magnoliopsida</taxon>
        <taxon>eudicotyledons</taxon>
        <taxon>Gunneridae</taxon>
        <taxon>Pentapetalae</taxon>
        <taxon>rosids</taxon>
        <taxon>malvids</taxon>
        <taxon>Malvales</taxon>
        <taxon>Malvaceae</taxon>
        <taxon>Malvoideae</taxon>
        <taxon>Gossypium</taxon>
    </lineage>
</organism>
<dbReference type="OrthoDB" id="415724at2759"/>
<name>A0A1U8KI75_GOSHI</name>
<gene>
    <name evidence="2" type="primary">LOC107917407</name>
</gene>
<dbReference type="KEGG" id="ghi:107917407"/>
<dbReference type="RefSeq" id="XP_016702251.1">
    <property type="nucleotide sequence ID" value="XM_016846762.1"/>
</dbReference>
<dbReference type="PANTHER" id="PTHR33064:SF37">
    <property type="entry name" value="RIBONUCLEASE H"/>
    <property type="match status" value="1"/>
</dbReference>
<accession>A0A1U8KI75</accession>
<dbReference type="Proteomes" id="UP000818029">
    <property type="component" value="Chromosome A01"/>
</dbReference>
<dbReference type="InterPro" id="IPR043502">
    <property type="entry name" value="DNA/RNA_pol_sf"/>
</dbReference>
<sequence>MFLGHLVSTEGIDIDPKKIEAILNCKQRNNVSEIQSFLGLAGYYRRFVEDFYLIEAPMTKLLRTIAPLKCTKEQQESFEKLESVLTQAPVLIQLEFRKNYMVLSDVSYTKSWLCFDARRRYCLDPSPMIPINEIKVKPDFLHEEEPI</sequence>
<dbReference type="PANTHER" id="PTHR33064">
    <property type="entry name" value="POL PROTEIN"/>
    <property type="match status" value="1"/>
</dbReference>
<dbReference type="FunFam" id="3.30.70.270:FF:000020">
    <property type="entry name" value="Transposon Tf2-6 polyprotein-like Protein"/>
    <property type="match status" value="1"/>
</dbReference>
<evidence type="ECO:0000313" key="1">
    <source>
        <dbReference type="Proteomes" id="UP000818029"/>
    </source>
</evidence>
<dbReference type="Gene3D" id="3.30.70.270">
    <property type="match status" value="1"/>
</dbReference>
<keyword evidence="1" id="KW-1185">Reference proteome</keyword>
<dbReference type="InterPro" id="IPR051320">
    <property type="entry name" value="Viral_Replic_Matur_Polypro"/>
</dbReference>
<protein>
    <submittedName>
        <fullName evidence="2">Uncharacterized mitochondrial protein AtMg00860-like</fullName>
    </submittedName>
</protein>
<dbReference type="STRING" id="3635.A0A1U8KI75"/>